<dbReference type="EMBL" id="CAJOBG010046380">
    <property type="protein sequence ID" value="CAF4451614.1"/>
    <property type="molecule type" value="Genomic_DNA"/>
</dbReference>
<name>A0A820SES1_9BILA</name>
<evidence type="ECO:0000313" key="3">
    <source>
        <dbReference type="Proteomes" id="UP000663866"/>
    </source>
</evidence>
<comment type="caution">
    <text evidence="2">The sequence shown here is derived from an EMBL/GenBank/DDBJ whole genome shotgun (WGS) entry which is preliminary data.</text>
</comment>
<proteinExistence type="predicted"/>
<feature type="compositionally biased region" description="Polar residues" evidence="1">
    <location>
        <begin position="1"/>
        <end position="10"/>
    </location>
</feature>
<protein>
    <submittedName>
        <fullName evidence="2">Uncharacterized protein</fullName>
    </submittedName>
</protein>
<gene>
    <name evidence="2" type="ORF">OVN521_LOCUS37906</name>
</gene>
<feature type="region of interest" description="Disordered" evidence="1">
    <location>
        <begin position="1"/>
        <end position="39"/>
    </location>
</feature>
<keyword evidence="3" id="KW-1185">Reference proteome</keyword>
<dbReference type="Proteomes" id="UP000663866">
    <property type="component" value="Unassembled WGS sequence"/>
</dbReference>
<accession>A0A820SES1</accession>
<dbReference type="AlphaFoldDB" id="A0A820SES1"/>
<reference evidence="2" key="1">
    <citation type="submission" date="2021-02" db="EMBL/GenBank/DDBJ databases">
        <authorList>
            <person name="Nowell W R."/>
        </authorList>
    </citation>
    <scope>NUCLEOTIDE SEQUENCE</scope>
</reference>
<sequence>MTTKSLSSTFKGKINGQRLPPIPVTNEQPVTATTTTTTT</sequence>
<organism evidence="2 3">
    <name type="scientific">Rotaria magnacalcarata</name>
    <dbReference type="NCBI Taxonomy" id="392030"/>
    <lineage>
        <taxon>Eukaryota</taxon>
        <taxon>Metazoa</taxon>
        <taxon>Spiralia</taxon>
        <taxon>Gnathifera</taxon>
        <taxon>Rotifera</taxon>
        <taxon>Eurotatoria</taxon>
        <taxon>Bdelloidea</taxon>
        <taxon>Philodinida</taxon>
        <taxon>Philodinidae</taxon>
        <taxon>Rotaria</taxon>
    </lineage>
</organism>
<evidence type="ECO:0000313" key="2">
    <source>
        <dbReference type="EMBL" id="CAF4451614.1"/>
    </source>
</evidence>
<evidence type="ECO:0000256" key="1">
    <source>
        <dbReference type="SAM" id="MobiDB-lite"/>
    </source>
</evidence>
<feature type="non-terminal residue" evidence="2">
    <location>
        <position position="39"/>
    </location>
</feature>